<keyword evidence="1" id="KW-0732">Signal</keyword>
<comment type="caution">
    <text evidence="2">The sequence shown here is derived from an EMBL/GenBank/DDBJ whole genome shotgun (WGS) entry which is preliminary data.</text>
</comment>
<organism evidence="2 3">
    <name type="scientific">Pontibacter ruber</name>
    <dbReference type="NCBI Taxonomy" id="1343895"/>
    <lineage>
        <taxon>Bacteria</taxon>
        <taxon>Pseudomonadati</taxon>
        <taxon>Bacteroidota</taxon>
        <taxon>Cytophagia</taxon>
        <taxon>Cytophagales</taxon>
        <taxon>Hymenobacteraceae</taxon>
        <taxon>Pontibacter</taxon>
    </lineage>
</organism>
<evidence type="ECO:0000313" key="2">
    <source>
        <dbReference type="EMBL" id="MFD2247412.1"/>
    </source>
</evidence>
<dbReference type="PROSITE" id="PS51365">
    <property type="entry name" value="RENAL_DIPEPTIDASE_2"/>
    <property type="match status" value="1"/>
</dbReference>
<dbReference type="Gene3D" id="3.20.20.140">
    <property type="entry name" value="Metal-dependent hydrolases"/>
    <property type="match status" value="1"/>
</dbReference>
<dbReference type="RefSeq" id="WP_250430344.1">
    <property type="nucleotide sequence ID" value="NZ_JALPRR010000003.1"/>
</dbReference>
<name>A0ABW5CYF8_9BACT</name>
<gene>
    <name evidence="2" type="ORF">ACFSKP_14185</name>
</gene>
<dbReference type="PANTHER" id="PTHR10443:SF12">
    <property type="entry name" value="DIPEPTIDASE"/>
    <property type="match status" value="1"/>
</dbReference>
<dbReference type="PANTHER" id="PTHR10443">
    <property type="entry name" value="MICROSOMAL DIPEPTIDASE"/>
    <property type="match status" value="1"/>
</dbReference>
<accession>A0ABW5CYF8</accession>
<feature type="chain" id="PRO_5046244092" evidence="1">
    <location>
        <begin position="22"/>
        <end position="399"/>
    </location>
</feature>
<dbReference type="Pfam" id="PF01244">
    <property type="entry name" value="Peptidase_M19"/>
    <property type="match status" value="1"/>
</dbReference>
<dbReference type="InterPro" id="IPR008257">
    <property type="entry name" value="Pept_M19"/>
</dbReference>
<reference evidence="3" key="1">
    <citation type="journal article" date="2019" name="Int. J. Syst. Evol. Microbiol.">
        <title>The Global Catalogue of Microorganisms (GCM) 10K type strain sequencing project: providing services to taxonomists for standard genome sequencing and annotation.</title>
        <authorList>
            <consortium name="The Broad Institute Genomics Platform"/>
            <consortium name="The Broad Institute Genome Sequencing Center for Infectious Disease"/>
            <person name="Wu L."/>
            <person name="Ma J."/>
        </authorList>
    </citation>
    <scope>NUCLEOTIDE SEQUENCE [LARGE SCALE GENOMIC DNA]</scope>
    <source>
        <strain evidence="3">CGMCC 4.1782</strain>
    </source>
</reference>
<dbReference type="SUPFAM" id="SSF51556">
    <property type="entry name" value="Metallo-dependent hydrolases"/>
    <property type="match status" value="1"/>
</dbReference>
<dbReference type="InterPro" id="IPR032466">
    <property type="entry name" value="Metal_Hydrolase"/>
</dbReference>
<dbReference type="Proteomes" id="UP001597374">
    <property type="component" value="Unassembled WGS sequence"/>
</dbReference>
<evidence type="ECO:0000313" key="3">
    <source>
        <dbReference type="Proteomes" id="UP001597374"/>
    </source>
</evidence>
<proteinExistence type="predicted"/>
<sequence length="399" mass="44553">MKLLTKASILVLVLNATLLQAQDYKQVHQNAVVIDTHNDVLIEVMRGQKLEDDLRGKAHSDLNRFKEGGVDVQVFSVWSDETYTKGRGFKYANAQIDSLYSIAARNADRMVVVKTPAELEKAVQENKLAAMIGVEGGHMMEDNLKYLDALHKRGTSYMTLTWNNSTSWATSAKDEASGTVPNAKKGLNNFGKKVVKRMNKLGMLVDLSHVGEQTFWDAINTTTKPVIVSHSCAQHFNPHFRNLNDEQIKAIGKNGGVIHLNFFSGFLDSEFEARKKAFDARHKAETDSLKQQKWNNDDITLYISRKYPEDADALRPPLSLLLDHMDHIVKLIGVDHVGLGSDFDGITSTPKQLDSVADMPLITRELLARGYSQADVEKILGGNFLRIFKENSKPSGRSI</sequence>
<feature type="signal peptide" evidence="1">
    <location>
        <begin position="1"/>
        <end position="21"/>
    </location>
</feature>
<keyword evidence="3" id="KW-1185">Reference proteome</keyword>
<dbReference type="EMBL" id="JBHUIM010000002">
    <property type="protein sequence ID" value="MFD2247412.1"/>
    <property type="molecule type" value="Genomic_DNA"/>
</dbReference>
<dbReference type="CDD" id="cd01301">
    <property type="entry name" value="rDP_like"/>
    <property type="match status" value="1"/>
</dbReference>
<evidence type="ECO:0000256" key="1">
    <source>
        <dbReference type="SAM" id="SignalP"/>
    </source>
</evidence>
<protein>
    <submittedName>
        <fullName evidence="2">Dipeptidase</fullName>
    </submittedName>
</protein>